<comment type="subcellular location">
    <subcellularLocation>
        <location evidence="1">Secreted</location>
    </subcellularLocation>
</comment>
<proteinExistence type="inferred from homology"/>
<reference evidence="6 7" key="1">
    <citation type="journal article" date="2007" name="Nature">
        <title>Evolution of genes and genomes on the Drosophila phylogeny.</title>
        <authorList>
            <consortium name="Drosophila 12 Genomes Consortium"/>
            <person name="Clark A.G."/>
            <person name="Eisen M.B."/>
            <person name="Smith D.R."/>
            <person name="Bergman C.M."/>
            <person name="Oliver B."/>
            <person name="Markow T.A."/>
            <person name="Kaufman T.C."/>
            <person name="Kellis M."/>
            <person name="Gelbart W."/>
            <person name="Iyer V.N."/>
            <person name="Pollard D.A."/>
            <person name="Sackton T.B."/>
            <person name="Larracuente A.M."/>
            <person name="Singh N.D."/>
            <person name="Abad J.P."/>
            <person name="Abt D.N."/>
            <person name="Adryan B."/>
            <person name="Aguade M."/>
            <person name="Akashi H."/>
            <person name="Anderson W.W."/>
            <person name="Aquadro C.F."/>
            <person name="Ardell D.H."/>
            <person name="Arguello R."/>
            <person name="Artieri C.G."/>
            <person name="Barbash D.A."/>
            <person name="Barker D."/>
            <person name="Barsanti P."/>
            <person name="Batterham P."/>
            <person name="Batzoglou S."/>
            <person name="Begun D."/>
            <person name="Bhutkar A."/>
            <person name="Blanco E."/>
            <person name="Bosak S.A."/>
            <person name="Bradley R.K."/>
            <person name="Brand A.D."/>
            <person name="Brent M.R."/>
            <person name="Brooks A.N."/>
            <person name="Brown R.H."/>
            <person name="Butlin R.K."/>
            <person name="Caggese C."/>
            <person name="Calvi B.R."/>
            <person name="Bernardo de Carvalho A."/>
            <person name="Caspi A."/>
            <person name="Castrezana S."/>
            <person name="Celniker S.E."/>
            <person name="Chang J.L."/>
            <person name="Chapple C."/>
            <person name="Chatterji S."/>
            <person name="Chinwalla A."/>
            <person name="Civetta A."/>
            <person name="Clifton S.W."/>
            <person name="Comeron J.M."/>
            <person name="Costello J.C."/>
            <person name="Coyne J.A."/>
            <person name="Daub J."/>
            <person name="David R.G."/>
            <person name="Delcher A.L."/>
            <person name="Delehaunty K."/>
            <person name="Do C.B."/>
            <person name="Ebling H."/>
            <person name="Edwards K."/>
            <person name="Eickbush T."/>
            <person name="Evans J.D."/>
            <person name="Filipski A."/>
            <person name="Findeiss S."/>
            <person name="Freyhult E."/>
            <person name="Fulton L."/>
            <person name="Fulton R."/>
            <person name="Garcia A.C."/>
            <person name="Gardiner A."/>
            <person name="Garfield D.A."/>
            <person name="Garvin B.E."/>
            <person name="Gibson G."/>
            <person name="Gilbert D."/>
            <person name="Gnerre S."/>
            <person name="Godfrey J."/>
            <person name="Good R."/>
            <person name="Gotea V."/>
            <person name="Gravely B."/>
            <person name="Greenberg A.J."/>
            <person name="Griffiths-Jones S."/>
            <person name="Gross S."/>
            <person name="Guigo R."/>
            <person name="Gustafson E.A."/>
            <person name="Haerty W."/>
            <person name="Hahn M.W."/>
            <person name="Halligan D.L."/>
            <person name="Halpern A.L."/>
            <person name="Halter G.M."/>
            <person name="Han M.V."/>
            <person name="Heger A."/>
            <person name="Hillier L."/>
            <person name="Hinrichs A.S."/>
            <person name="Holmes I."/>
            <person name="Hoskins R.A."/>
            <person name="Hubisz M.J."/>
            <person name="Hultmark D."/>
            <person name="Huntley M.A."/>
            <person name="Jaffe D.B."/>
            <person name="Jagadeeshan S."/>
            <person name="Jeck W.R."/>
            <person name="Johnson J."/>
            <person name="Jones C.D."/>
            <person name="Jordan W.C."/>
            <person name="Karpen G.H."/>
            <person name="Kataoka E."/>
            <person name="Keightley P.D."/>
            <person name="Kheradpour P."/>
            <person name="Kirkness E.F."/>
            <person name="Koerich L.B."/>
            <person name="Kristiansen K."/>
            <person name="Kudrna D."/>
            <person name="Kulathinal R.J."/>
            <person name="Kumar S."/>
            <person name="Kwok R."/>
            <person name="Lander E."/>
            <person name="Langley C.H."/>
            <person name="Lapoint R."/>
            <person name="Lazzaro B.P."/>
            <person name="Lee S.J."/>
            <person name="Levesque L."/>
            <person name="Li R."/>
            <person name="Lin C.F."/>
            <person name="Lin M.F."/>
            <person name="Lindblad-Toh K."/>
            <person name="Llopart A."/>
            <person name="Long M."/>
            <person name="Low L."/>
            <person name="Lozovsky E."/>
            <person name="Lu J."/>
            <person name="Luo M."/>
            <person name="Machado C.A."/>
            <person name="Makalowski W."/>
            <person name="Marzo M."/>
            <person name="Matsuda M."/>
            <person name="Matzkin L."/>
            <person name="McAllister B."/>
            <person name="McBride C.S."/>
            <person name="McKernan B."/>
            <person name="McKernan K."/>
            <person name="Mendez-Lago M."/>
            <person name="Minx P."/>
            <person name="Mollenhauer M.U."/>
            <person name="Montooth K."/>
            <person name="Mount S.M."/>
            <person name="Mu X."/>
            <person name="Myers E."/>
            <person name="Negre B."/>
            <person name="Newfeld S."/>
            <person name="Nielsen R."/>
            <person name="Noor M.A."/>
            <person name="O'Grady P."/>
            <person name="Pachter L."/>
            <person name="Papaceit M."/>
            <person name="Parisi M.J."/>
            <person name="Parisi M."/>
            <person name="Parts L."/>
            <person name="Pedersen J.S."/>
            <person name="Pesole G."/>
            <person name="Phillippy A.M."/>
            <person name="Ponting C.P."/>
            <person name="Pop M."/>
            <person name="Porcelli D."/>
            <person name="Powell J.R."/>
            <person name="Prohaska S."/>
            <person name="Pruitt K."/>
            <person name="Puig M."/>
            <person name="Quesneville H."/>
            <person name="Ram K.R."/>
            <person name="Rand D."/>
            <person name="Rasmussen M.D."/>
            <person name="Reed L.K."/>
            <person name="Reenan R."/>
            <person name="Reily A."/>
            <person name="Remington K.A."/>
            <person name="Rieger T.T."/>
            <person name="Ritchie M.G."/>
            <person name="Robin C."/>
            <person name="Rogers Y.H."/>
            <person name="Rohde C."/>
            <person name="Rozas J."/>
            <person name="Rubenfield M.J."/>
            <person name="Ruiz A."/>
            <person name="Russo S."/>
            <person name="Salzberg S.L."/>
            <person name="Sanchez-Gracia A."/>
            <person name="Saranga D.J."/>
            <person name="Sato H."/>
            <person name="Schaeffer S.W."/>
            <person name="Schatz M.C."/>
            <person name="Schlenke T."/>
            <person name="Schwartz R."/>
            <person name="Segarra C."/>
            <person name="Singh R.S."/>
            <person name="Sirot L."/>
            <person name="Sirota M."/>
            <person name="Sisneros N.B."/>
            <person name="Smith C.D."/>
            <person name="Smith T.F."/>
            <person name="Spieth J."/>
            <person name="Stage D.E."/>
            <person name="Stark A."/>
            <person name="Stephan W."/>
            <person name="Strausberg R.L."/>
            <person name="Strempel S."/>
            <person name="Sturgill D."/>
            <person name="Sutton G."/>
            <person name="Sutton G.G."/>
            <person name="Tao W."/>
            <person name="Teichmann S."/>
            <person name="Tobari Y.N."/>
            <person name="Tomimura Y."/>
            <person name="Tsolas J.M."/>
            <person name="Valente V.L."/>
            <person name="Venter E."/>
            <person name="Venter J.C."/>
            <person name="Vicario S."/>
            <person name="Vieira F.G."/>
            <person name="Vilella A.J."/>
            <person name="Villasante A."/>
            <person name="Walenz B."/>
            <person name="Wang J."/>
            <person name="Wasserman M."/>
            <person name="Watts T."/>
            <person name="Wilson D."/>
            <person name="Wilson R.K."/>
            <person name="Wing R.A."/>
            <person name="Wolfner M.F."/>
            <person name="Wong A."/>
            <person name="Wong G.K."/>
            <person name="Wu C.I."/>
            <person name="Wu G."/>
            <person name="Yamamoto D."/>
            <person name="Yang H.P."/>
            <person name="Yang S.P."/>
            <person name="Yorke J.A."/>
            <person name="Yoshida K."/>
            <person name="Zdobnov E."/>
            <person name="Zhang P."/>
            <person name="Zhang Y."/>
            <person name="Zimin A.V."/>
            <person name="Baldwin J."/>
            <person name="Abdouelleil A."/>
            <person name="Abdulkadir J."/>
            <person name="Abebe A."/>
            <person name="Abera B."/>
            <person name="Abreu J."/>
            <person name="Acer S.C."/>
            <person name="Aftuck L."/>
            <person name="Alexander A."/>
            <person name="An P."/>
            <person name="Anderson E."/>
            <person name="Anderson S."/>
            <person name="Arachi H."/>
            <person name="Azer M."/>
            <person name="Bachantsang P."/>
            <person name="Barry A."/>
            <person name="Bayul T."/>
            <person name="Berlin A."/>
            <person name="Bessette D."/>
            <person name="Bloom T."/>
            <person name="Blye J."/>
            <person name="Boguslavskiy L."/>
            <person name="Bonnet C."/>
            <person name="Boukhgalter B."/>
            <person name="Bourzgui I."/>
            <person name="Brown A."/>
            <person name="Cahill P."/>
            <person name="Channer S."/>
            <person name="Cheshatsang Y."/>
            <person name="Chuda L."/>
            <person name="Citroen M."/>
            <person name="Collymore A."/>
            <person name="Cooke P."/>
            <person name="Costello M."/>
            <person name="D'Aco K."/>
            <person name="Daza R."/>
            <person name="De Haan G."/>
            <person name="DeGray S."/>
            <person name="DeMaso C."/>
            <person name="Dhargay N."/>
            <person name="Dooley K."/>
            <person name="Dooley E."/>
            <person name="Doricent M."/>
            <person name="Dorje P."/>
            <person name="Dorjee K."/>
            <person name="Dupes A."/>
            <person name="Elong R."/>
            <person name="Falk J."/>
            <person name="Farina A."/>
            <person name="Faro S."/>
            <person name="Ferguson D."/>
            <person name="Fisher S."/>
            <person name="Foley C.D."/>
            <person name="Franke A."/>
            <person name="Friedrich D."/>
            <person name="Gadbois L."/>
            <person name="Gearin G."/>
            <person name="Gearin C.R."/>
            <person name="Giannoukos G."/>
            <person name="Goode T."/>
            <person name="Graham J."/>
            <person name="Grandbois E."/>
            <person name="Grewal S."/>
            <person name="Gyaltsen K."/>
            <person name="Hafez N."/>
            <person name="Hagos B."/>
            <person name="Hall J."/>
            <person name="Henson C."/>
            <person name="Hollinger A."/>
            <person name="Honan T."/>
            <person name="Huard M.D."/>
            <person name="Hughes L."/>
            <person name="Hurhula B."/>
            <person name="Husby M.E."/>
            <person name="Kamat A."/>
            <person name="Kanga B."/>
            <person name="Kashin S."/>
            <person name="Khazanovich D."/>
            <person name="Kisner P."/>
            <person name="Lance K."/>
            <person name="Lara M."/>
            <person name="Lee W."/>
            <person name="Lennon N."/>
            <person name="Letendre F."/>
            <person name="LeVine R."/>
            <person name="Lipovsky A."/>
            <person name="Liu X."/>
            <person name="Liu J."/>
            <person name="Liu S."/>
            <person name="Lokyitsang T."/>
            <person name="Lokyitsang Y."/>
            <person name="Lubonja R."/>
            <person name="Lui A."/>
            <person name="MacDonald P."/>
            <person name="Magnisalis V."/>
            <person name="Maru K."/>
            <person name="Matthews C."/>
            <person name="McCusker W."/>
            <person name="McDonough S."/>
            <person name="Mehta T."/>
            <person name="Meldrim J."/>
            <person name="Meneus L."/>
            <person name="Mihai O."/>
            <person name="Mihalev A."/>
            <person name="Mihova T."/>
            <person name="Mittelman R."/>
            <person name="Mlenga V."/>
            <person name="Montmayeur A."/>
            <person name="Mulrain L."/>
            <person name="Navidi A."/>
            <person name="Naylor J."/>
            <person name="Negash T."/>
            <person name="Nguyen T."/>
            <person name="Nguyen N."/>
            <person name="Nicol R."/>
            <person name="Norbu C."/>
            <person name="Norbu N."/>
            <person name="Novod N."/>
            <person name="O'Neill B."/>
            <person name="Osman S."/>
            <person name="Markiewicz E."/>
            <person name="Oyono O.L."/>
            <person name="Patti C."/>
            <person name="Phunkhang P."/>
            <person name="Pierre F."/>
            <person name="Priest M."/>
            <person name="Raghuraman S."/>
            <person name="Rege F."/>
            <person name="Reyes R."/>
            <person name="Rise C."/>
            <person name="Rogov P."/>
            <person name="Ross K."/>
            <person name="Ryan E."/>
            <person name="Settipalli S."/>
            <person name="Shea T."/>
            <person name="Sherpa N."/>
            <person name="Shi L."/>
            <person name="Shih D."/>
            <person name="Sparrow T."/>
            <person name="Spaulding J."/>
            <person name="Stalker J."/>
            <person name="Stange-Thomann N."/>
            <person name="Stavropoulos S."/>
            <person name="Stone C."/>
            <person name="Strader C."/>
            <person name="Tesfaye S."/>
            <person name="Thomson T."/>
            <person name="Thoulutsang Y."/>
            <person name="Thoulutsang D."/>
            <person name="Topham K."/>
            <person name="Topping I."/>
            <person name="Tsamla T."/>
            <person name="Vassiliev H."/>
            <person name="Vo A."/>
            <person name="Wangchuk T."/>
            <person name="Wangdi T."/>
            <person name="Weiand M."/>
            <person name="Wilkinson J."/>
            <person name="Wilson A."/>
            <person name="Yadav S."/>
            <person name="Young G."/>
            <person name="Yu Q."/>
            <person name="Zembek L."/>
            <person name="Zhong D."/>
            <person name="Zimmer A."/>
            <person name="Zwirko Z."/>
            <person name="Jaffe D.B."/>
            <person name="Alvarez P."/>
            <person name="Brockman W."/>
            <person name="Butler J."/>
            <person name="Chin C."/>
            <person name="Gnerre S."/>
            <person name="Grabherr M."/>
            <person name="Kleber M."/>
            <person name="Mauceli E."/>
            <person name="MacCallum I."/>
        </authorList>
    </citation>
    <scope>NUCLEOTIDE SEQUENCE [LARGE SCALE GENOMIC DNA]</scope>
    <source>
        <strain evidence="7">Tai18E2 / Tucson 14021-0261.01</strain>
    </source>
</reference>
<evidence type="ECO:0000259" key="5">
    <source>
        <dbReference type="Pfam" id="PF00151"/>
    </source>
</evidence>
<evidence type="ECO:0000313" key="7">
    <source>
        <dbReference type="Proteomes" id="UP000002282"/>
    </source>
</evidence>
<dbReference type="PhylomeDB" id="B4PHG0"/>
<dbReference type="Gene3D" id="3.40.50.1820">
    <property type="entry name" value="alpha/beta hydrolase"/>
    <property type="match status" value="1"/>
</dbReference>
<dbReference type="HOGENOM" id="CLU_027171_2_0_1"/>
<name>B4PHG0_DROYA</name>
<accession>B4PHG0</accession>
<gene>
    <name evidence="6" type="primary">Dyak\GE20059</name>
    <name evidence="6" type="synonym">dyak_GLEANR_3909</name>
    <name evidence="6" type="synonym">GE20059</name>
    <name evidence="6" type="ORF">Dyak_GE20059</name>
</gene>
<keyword evidence="6" id="KW-0378">Hydrolase</keyword>
<dbReference type="EMBL" id="CM000159">
    <property type="protein sequence ID" value="EDW94421.1"/>
    <property type="molecule type" value="Genomic_DNA"/>
</dbReference>
<dbReference type="SUPFAM" id="SSF53474">
    <property type="entry name" value="alpha/beta-Hydrolases"/>
    <property type="match status" value="1"/>
</dbReference>
<dbReference type="GO" id="GO:0005615">
    <property type="term" value="C:extracellular space"/>
    <property type="evidence" value="ECO:0007669"/>
    <property type="project" value="TreeGrafter"/>
</dbReference>
<evidence type="ECO:0000256" key="1">
    <source>
        <dbReference type="ARBA" id="ARBA00004613"/>
    </source>
</evidence>
<dbReference type="GO" id="GO:0017171">
    <property type="term" value="F:serine hydrolase activity"/>
    <property type="evidence" value="ECO:0007669"/>
    <property type="project" value="TreeGrafter"/>
</dbReference>
<organism evidence="6 7">
    <name type="scientific">Drosophila yakuba</name>
    <name type="common">Fruit fly</name>
    <dbReference type="NCBI Taxonomy" id="7245"/>
    <lineage>
        <taxon>Eukaryota</taxon>
        <taxon>Metazoa</taxon>
        <taxon>Ecdysozoa</taxon>
        <taxon>Arthropoda</taxon>
        <taxon>Hexapoda</taxon>
        <taxon>Insecta</taxon>
        <taxon>Pterygota</taxon>
        <taxon>Neoptera</taxon>
        <taxon>Endopterygota</taxon>
        <taxon>Diptera</taxon>
        <taxon>Brachycera</taxon>
        <taxon>Muscomorpha</taxon>
        <taxon>Ephydroidea</taxon>
        <taxon>Drosophilidae</taxon>
        <taxon>Drosophila</taxon>
        <taxon>Sophophora</taxon>
    </lineage>
</organism>
<dbReference type="Pfam" id="PF00151">
    <property type="entry name" value="Lipase"/>
    <property type="match status" value="1"/>
</dbReference>
<dbReference type="SMR" id="B4PHG0"/>
<feature type="domain" description="Lipase" evidence="5">
    <location>
        <begin position="20"/>
        <end position="278"/>
    </location>
</feature>
<dbReference type="InterPro" id="IPR013818">
    <property type="entry name" value="Lipase"/>
</dbReference>
<dbReference type="InterPro" id="IPR000734">
    <property type="entry name" value="TAG_lipase"/>
</dbReference>
<dbReference type="eggNOG" id="ENOG502RYX8">
    <property type="taxonomic scope" value="Eukaryota"/>
</dbReference>
<dbReference type="PANTHER" id="PTHR11610">
    <property type="entry name" value="LIPASE"/>
    <property type="match status" value="1"/>
</dbReference>
<evidence type="ECO:0000256" key="2">
    <source>
        <dbReference type="ARBA" id="ARBA00010701"/>
    </source>
</evidence>
<evidence type="ECO:0000256" key="4">
    <source>
        <dbReference type="RuleBase" id="RU004262"/>
    </source>
</evidence>
<keyword evidence="7" id="KW-1185">Reference proteome</keyword>
<dbReference type="KEGG" id="dya:Dyak_GE20059"/>
<dbReference type="OrthoDB" id="199913at2759"/>
<dbReference type="Proteomes" id="UP000002282">
    <property type="component" value="Chromosome 3L"/>
</dbReference>
<protein>
    <recommendedName>
        <fullName evidence="5">Lipase domain-containing protein</fullName>
    </recommendedName>
</protein>
<dbReference type="InterPro" id="IPR029058">
    <property type="entry name" value="AB_hydrolase_fold"/>
</dbReference>
<evidence type="ECO:0000256" key="3">
    <source>
        <dbReference type="ARBA" id="ARBA00022525"/>
    </source>
</evidence>
<dbReference type="GO" id="GO:0016042">
    <property type="term" value="P:lipid catabolic process"/>
    <property type="evidence" value="ECO:0007669"/>
    <property type="project" value="TreeGrafter"/>
</dbReference>
<sequence>MQTGVQLTLLLTLTIAVVYGETGFFLSTRRVQENPQQVEAEVEALVRSSFYAADPAVLAIPRWLGNISSPEISAVVSARLQQQDSNIFSVDLTEASDETEIIDSVASLVIVLNNQFDVPLDRILVVGFAEGVHLAGGVAVKVQQQLGRQLSQITALDPSSGKDLDHKLSQADAEFVEVVHTNAGGEGTWEQLGHVDYYPNGGQTQPGCSTDSCSHERAFELLAEMWSPENDFVSARCGTVESLSASSCRWSTHKMGQKEEEQPASGIYFLETRQSSPYSRGAYFISFL</sequence>
<comment type="similarity">
    <text evidence="2 4">Belongs to the AB hydrolase superfamily. Lipase family.</text>
</comment>
<dbReference type="GO" id="GO:0016298">
    <property type="term" value="F:lipase activity"/>
    <property type="evidence" value="ECO:0007669"/>
    <property type="project" value="InterPro"/>
</dbReference>
<keyword evidence="3" id="KW-0964">Secreted</keyword>
<reference evidence="6 7" key="2">
    <citation type="journal article" date="2007" name="PLoS Biol.">
        <title>Principles of genome evolution in the Drosophila melanogaster species group.</title>
        <authorList>
            <person name="Ranz J.M."/>
            <person name="Maurin D."/>
            <person name="Chan Y.S."/>
            <person name="von Grotthuss M."/>
            <person name="Hillier L.W."/>
            <person name="Roote J."/>
            <person name="Ashburner M."/>
            <person name="Bergman C.M."/>
        </authorList>
    </citation>
    <scope>NUCLEOTIDE SEQUENCE [LARGE SCALE GENOMIC DNA]</scope>
    <source>
        <strain evidence="7">Tai18E2 / Tucson 14021-0261.01</strain>
    </source>
</reference>
<dbReference type="AlphaFoldDB" id="B4PHG0"/>
<dbReference type="OMA" id="CRWSTHK"/>
<evidence type="ECO:0000313" key="6">
    <source>
        <dbReference type="EMBL" id="EDW94421.1"/>
    </source>
</evidence>
<dbReference type="PANTHER" id="PTHR11610:SF173">
    <property type="entry name" value="LIPASE DOMAIN-CONTAINING PROTEIN-RELATED"/>
    <property type="match status" value="1"/>
</dbReference>